<evidence type="ECO:0000256" key="2">
    <source>
        <dbReference type="SAM" id="SignalP"/>
    </source>
</evidence>
<reference evidence="3" key="1">
    <citation type="submission" date="2016-08" db="EMBL/GenBank/DDBJ databases">
        <title>Complete Genome Seqeunce of Paenibacillus sp. BIHB 4019 from tea rhizoplane.</title>
        <authorList>
            <person name="Thakur R."/>
            <person name="Swarnkar M.K."/>
            <person name="Gulati A."/>
        </authorList>
    </citation>
    <scope>NUCLEOTIDE SEQUENCE [LARGE SCALE GENOMIC DNA]</scope>
    <source>
        <strain evidence="3">BIHB4019</strain>
    </source>
</reference>
<sequence length="322" mass="34340">MKKLIPITLGLALTFSSSAFAAQTINSTAPVKTAAAITASSQTAIKTATSGGFTVKTDLNAIITSQPLLKLLNVTRDELNTQLKAGKTLETIAKAKGVSTDKVISCLMQTQTTQIAAHVKAGKLTQAKSTQVVNELKTQVKKAVQQKYVTTTTTTTTKTTTTSKTTADSKSSAVDNERLNAAAKALGLTEAQLKKQAEAGKSIVQVAQSYDVSEQTIVNAVYKQDQQWLSDQLQVKWEKTDGTAKGANEDLQRLVDDGYLSKAASSIGVTQQSLLKQLQEGKSLNEVCEENNADTAKLASTLEAHCKDQISSQIKTAGEHFE</sequence>
<keyword evidence="2" id="KW-0732">Signal</keyword>
<name>A0A1B2DL58_9BACL</name>
<dbReference type="AlphaFoldDB" id="A0A1B2DL58"/>
<feature type="region of interest" description="Disordered" evidence="1">
    <location>
        <begin position="153"/>
        <end position="173"/>
    </location>
</feature>
<protein>
    <recommendedName>
        <fullName evidence="4">LysM domain-containing protein</fullName>
    </recommendedName>
</protein>
<feature type="signal peptide" evidence="2">
    <location>
        <begin position="1"/>
        <end position="21"/>
    </location>
</feature>
<feature type="chain" id="PRO_5008535102" description="LysM domain-containing protein" evidence="2">
    <location>
        <begin position="22"/>
        <end position="322"/>
    </location>
</feature>
<proteinExistence type="predicted"/>
<accession>A0A1B2DL58</accession>
<evidence type="ECO:0008006" key="4">
    <source>
        <dbReference type="Google" id="ProtNLM"/>
    </source>
</evidence>
<evidence type="ECO:0000313" key="3">
    <source>
        <dbReference type="EMBL" id="ANY68458.1"/>
    </source>
</evidence>
<dbReference type="EMBL" id="CP016808">
    <property type="protein sequence ID" value="ANY68458.1"/>
    <property type="molecule type" value="Genomic_DNA"/>
</dbReference>
<evidence type="ECO:0000256" key="1">
    <source>
        <dbReference type="SAM" id="MobiDB-lite"/>
    </source>
</evidence>
<gene>
    <name evidence="3" type="ORF">BBD42_19750</name>
</gene>
<organism evidence="3">
    <name type="scientific">Paenibacillus sp. BIHB 4019</name>
    <dbReference type="NCBI Taxonomy" id="1870819"/>
    <lineage>
        <taxon>Bacteria</taxon>
        <taxon>Bacillati</taxon>
        <taxon>Bacillota</taxon>
        <taxon>Bacilli</taxon>
        <taxon>Bacillales</taxon>
        <taxon>Paenibacillaceae</taxon>
        <taxon>Paenibacillus</taxon>
    </lineage>
</organism>
<dbReference type="RefSeq" id="WP_099519597.1">
    <property type="nucleotide sequence ID" value="NZ_CP016808.1"/>
</dbReference>